<evidence type="ECO:0000256" key="2">
    <source>
        <dbReference type="PIRNR" id="PIRNR006429"/>
    </source>
</evidence>
<keyword evidence="3" id="KW-0812">Transmembrane</keyword>
<comment type="caution">
    <text evidence="5">The sequence shown here is derived from an EMBL/GenBank/DDBJ whole genome shotgun (WGS) entry which is preliminary data.</text>
</comment>
<evidence type="ECO:0000313" key="5">
    <source>
        <dbReference type="EMBL" id="CAD5109144.1"/>
    </source>
</evidence>
<dbReference type="SUPFAM" id="SSF51395">
    <property type="entry name" value="FMN-linked oxidoreductases"/>
    <property type="match status" value="1"/>
</dbReference>
<proteinExistence type="inferred from homology"/>
<dbReference type="CDD" id="cd02808">
    <property type="entry name" value="GltS_FMN"/>
    <property type="match status" value="1"/>
</dbReference>
<evidence type="ECO:0000256" key="1">
    <source>
        <dbReference type="ARBA" id="ARBA00009716"/>
    </source>
</evidence>
<reference evidence="5 6" key="1">
    <citation type="submission" date="2020-08" db="EMBL/GenBank/DDBJ databases">
        <authorList>
            <person name="Criscuolo A."/>
        </authorList>
    </citation>
    <scope>NUCLEOTIDE SEQUENCE [LARGE SCALE GENOMIC DNA]</scope>
    <source>
        <strain evidence="5">CIP111764</strain>
    </source>
</reference>
<dbReference type="PANTHER" id="PTHR43819">
    <property type="entry name" value="ARCHAEAL-TYPE GLUTAMATE SYNTHASE [NADPH]"/>
    <property type="match status" value="1"/>
</dbReference>
<dbReference type="PIRSF" id="PIRSF006429">
    <property type="entry name" value="GOGAT_lg_2"/>
    <property type="match status" value="1"/>
</dbReference>
<protein>
    <recommendedName>
        <fullName evidence="4">Glutamate synthase domain-containing protein</fullName>
    </recommendedName>
</protein>
<evidence type="ECO:0000259" key="4">
    <source>
        <dbReference type="Pfam" id="PF01645"/>
    </source>
</evidence>
<feature type="transmembrane region" description="Helical" evidence="3">
    <location>
        <begin position="9"/>
        <end position="26"/>
    </location>
</feature>
<dbReference type="Proteomes" id="UP000583387">
    <property type="component" value="Unassembled WGS sequence"/>
</dbReference>
<dbReference type="AlphaFoldDB" id="A0A7U7EQ72"/>
<feature type="domain" description="Glutamate synthase" evidence="4">
    <location>
        <begin position="158"/>
        <end position="475"/>
    </location>
</feature>
<dbReference type="InterPro" id="IPR024188">
    <property type="entry name" value="GltB"/>
</dbReference>
<gene>
    <name evidence="5" type="ORF">PSEWESI4_03440</name>
</gene>
<dbReference type="GO" id="GO:0015930">
    <property type="term" value="F:glutamate synthase activity"/>
    <property type="evidence" value="ECO:0007669"/>
    <property type="project" value="InterPro"/>
</dbReference>
<dbReference type="EMBL" id="CAJFCI010000071">
    <property type="protein sequence ID" value="CAD5109144.1"/>
    <property type="molecule type" value="Genomic_DNA"/>
</dbReference>
<dbReference type="FunFam" id="3.20.20.70:FF:000156">
    <property type="entry name" value="Glutamate synthase domain protein"/>
    <property type="match status" value="1"/>
</dbReference>
<name>A0A7U7EQ72_9GAMM</name>
<dbReference type="InterPro" id="IPR013785">
    <property type="entry name" value="Aldolase_TIM"/>
</dbReference>
<dbReference type="InterPro" id="IPR027283">
    <property type="entry name" value="YerD"/>
</dbReference>
<keyword evidence="6" id="KW-1185">Reference proteome</keyword>
<organism evidence="5 6">
    <name type="scientific">Zestomonas carbonaria</name>
    <dbReference type="NCBI Taxonomy" id="2762745"/>
    <lineage>
        <taxon>Bacteria</taxon>
        <taxon>Pseudomonadati</taxon>
        <taxon>Pseudomonadota</taxon>
        <taxon>Gammaproteobacteria</taxon>
        <taxon>Pseudomonadales</taxon>
        <taxon>Pseudomonadaceae</taxon>
        <taxon>Zestomonas</taxon>
    </lineage>
</organism>
<dbReference type="PIRSF" id="PIRSF500060">
    <property type="entry name" value="UCP500060"/>
    <property type="match status" value="1"/>
</dbReference>
<keyword evidence="3" id="KW-1133">Transmembrane helix</keyword>
<evidence type="ECO:0000256" key="3">
    <source>
        <dbReference type="SAM" id="Phobius"/>
    </source>
</evidence>
<dbReference type="GO" id="GO:0006537">
    <property type="term" value="P:glutamate biosynthetic process"/>
    <property type="evidence" value="ECO:0007669"/>
    <property type="project" value="InterPro"/>
</dbReference>
<sequence length="537" mass="58893">MNLSLLSRYAFFAFCVAFTLLSLPFLGSHEWLWPLTVLTGVLSLIGVNDLLQTRQAVRRNYPILGNIRYLVEGIRPEIRQYLLEGDDDRLPFSRAQRSLVYARAKNETADKPFGTLSDVYQNGFEFIGHSMLPADHSDPAGFRVNVGGPQCTQPYSASVFNISAMSFGSLSANAIRALNQGAKMGGFYHDTGEGSISPYHRENGGDLVWELGSGYFGCRTEDGVFDPERFAEQAANPQVKMIEIKLSQGAKPGHGGILPKHKITREISLTRGVPMGCDCISPARHSAFSTPIEMMNFIARLRELSGGKPVGFKLCLGHPWEFMGIAKAMLETGILPDFIVIDGKEGGTGAAPLEFTDHIGVPLREGLLFVHNTLVGLNLRDKIRLGASGKIVSAFDIASVMALGADWANSARGFMFAIGCIQSQSCHTNKCPTGVATQDKLRQRALVVPDKAQRVYNFHRNTLKALSEMIAAAGLSHPSQIEARHLVRRMSASEIKLYSQLHVFLQPGELLGGEISGEFYRRMWHMARADSFDASPA</sequence>
<keyword evidence="3" id="KW-0472">Membrane</keyword>
<dbReference type="Pfam" id="PF01645">
    <property type="entry name" value="Glu_synthase"/>
    <property type="match status" value="1"/>
</dbReference>
<dbReference type="Gene3D" id="3.20.20.70">
    <property type="entry name" value="Aldolase class I"/>
    <property type="match status" value="1"/>
</dbReference>
<dbReference type="InterPro" id="IPR002932">
    <property type="entry name" value="Glu_synthdom"/>
</dbReference>
<comment type="similarity">
    <text evidence="1 2">Belongs to the glutamate synthase family.</text>
</comment>
<dbReference type="PANTHER" id="PTHR43819:SF1">
    <property type="entry name" value="ARCHAEAL-TYPE GLUTAMATE SYNTHASE [NADPH]"/>
    <property type="match status" value="1"/>
</dbReference>
<evidence type="ECO:0000313" key="6">
    <source>
        <dbReference type="Proteomes" id="UP000583387"/>
    </source>
</evidence>
<accession>A0A7U7EQ72</accession>
<dbReference type="RefSeq" id="WP_187672454.1">
    <property type="nucleotide sequence ID" value="NZ_CAJFCI010000071.1"/>
</dbReference>